<dbReference type="RefSeq" id="WP_023430298.1">
    <property type="nucleotide sequence ID" value="NZ_AWXZ01000007.1"/>
</dbReference>
<evidence type="ECO:0000313" key="1">
    <source>
        <dbReference type="EMBL" id="ESR27162.1"/>
    </source>
</evidence>
<protein>
    <submittedName>
        <fullName evidence="1">Uncharacterized protein</fullName>
    </submittedName>
</protein>
<evidence type="ECO:0000313" key="2">
    <source>
        <dbReference type="Proteomes" id="UP000017819"/>
    </source>
</evidence>
<dbReference type="EMBL" id="AWXZ01000007">
    <property type="protein sequence ID" value="ESR27162.1"/>
    <property type="molecule type" value="Genomic_DNA"/>
</dbReference>
<keyword evidence="2" id="KW-1185">Reference proteome</keyword>
<accession>V4R5D4</accession>
<proteinExistence type="predicted"/>
<dbReference type="AlphaFoldDB" id="V4R5D4"/>
<name>V4R5D4_9HYPH</name>
<sequence>MVRVNHLTREELAWLKALHARKPIFDLPMRVDVRLKTLGLTQPVCGWPHVTPAGERLLGEERLAA</sequence>
<dbReference type="Proteomes" id="UP000017819">
    <property type="component" value="Unassembled WGS sequence"/>
</dbReference>
<gene>
    <name evidence="1" type="ORF">N177_0141</name>
</gene>
<reference evidence="1 2" key="1">
    <citation type="journal article" date="2014" name="Genome Announc.">
        <title>Draft Genome Sequence of Lutibaculum baratangense Strain AMV1T, Isolated from a Mud Volcano in Andamans, India.</title>
        <authorList>
            <person name="Singh A."/>
            <person name="Sreenivas A."/>
            <person name="Sathyanarayana Reddy G."/>
            <person name="Pinnaka A.K."/>
            <person name="Shivaji S."/>
        </authorList>
    </citation>
    <scope>NUCLEOTIDE SEQUENCE [LARGE SCALE GENOMIC DNA]</scope>
    <source>
        <strain evidence="1 2">AMV1</strain>
    </source>
</reference>
<comment type="caution">
    <text evidence="1">The sequence shown here is derived from an EMBL/GenBank/DDBJ whole genome shotgun (WGS) entry which is preliminary data.</text>
</comment>
<organism evidence="1 2">
    <name type="scientific">Lutibaculum baratangense AMV1</name>
    <dbReference type="NCBI Taxonomy" id="631454"/>
    <lineage>
        <taxon>Bacteria</taxon>
        <taxon>Pseudomonadati</taxon>
        <taxon>Pseudomonadota</taxon>
        <taxon>Alphaproteobacteria</taxon>
        <taxon>Hyphomicrobiales</taxon>
        <taxon>Tepidamorphaceae</taxon>
        <taxon>Lutibaculum</taxon>
    </lineage>
</organism>